<evidence type="ECO:0000313" key="2">
    <source>
        <dbReference type="Proteomes" id="UP000176303"/>
    </source>
</evidence>
<dbReference type="SUPFAM" id="SSF52540">
    <property type="entry name" value="P-loop containing nucleoside triphosphate hydrolases"/>
    <property type="match status" value="1"/>
</dbReference>
<dbReference type="InterPro" id="IPR003724">
    <property type="entry name" value="CblAdoTrfase_CobA"/>
</dbReference>
<dbReference type="GO" id="GO:0009236">
    <property type="term" value="P:cobalamin biosynthetic process"/>
    <property type="evidence" value="ECO:0007669"/>
    <property type="project" value="InterPro"/>
</dbReference>
<comment type="caution">
    <text evidence="1">The sequence shown here is derived from an EMBL/GenBank/DDBJ whole genome shotgun (WGS) entry which is preliminary data.</text>
</comment>
<dbReference type="PANTHER" id="PTHR46638">
    <property type="entry name" value="CORRINOID ADENOSYLTRANSFERASE"/>
    <property type="match status" value="1"/>
</dbReference>
<name>A0A1F7U8N4_9BACT</name>
<dbReference type="InterPro" id="IPR027417">
    <property type="entry name" value="P-loop_NTPase"/>
</dbReference>
<accession>A0A1F7U8N4</accession>
<reference evidence="1 2" key="1">
    <citation type="journal article" date="2016" name="Nat. Commun.">
        <title>Thousands of microbial genomes shed light on interconnected biogeochemical processes in an aquifer system.</title>
        <authorList>
            <person name="Anantharaman K."/>
            <person name="Brown C.T."/>
            <person name="Hug L.A."/>
            <person name="Sharon I."/>
            <person name="Castelle C.J."/>
            <person name="Probst A.J."/>
            <person name="Thomas B.C."/>
            <person name="Singh A."/>
            <person name="Wilkins M.J."/>
            <person name="Karaoz U."/>
            <person name="Brodie E.L."/>
            <person name="Williams K.H."/>
            <person name="Hubbard S.S."/>
            <person name="Banfield J.F."/>
        </authorList>
    </citation>
    <scope>NUCLEOTIDE SEQUENCE [LARGE SCALE GENOMIC DNA]</scope>
</reference>
<proteinExistence type="predicted"/>
<sequence>MTAAAKIIQSGEYDLVVLDEINVTVSLGMLDAGPVVKLLKDKPKNLEIICTGRNAPPEIIELADLVTEMKAVKHYLAKGVPAREGLDY</sequence>
<evidence type="ECO:0008006" key="3">
    <source>
        <dbReference type="Google" id="ProtNLM"/>
    </source>
</evidence>
<evidence type="ECO:0000313" key="1">
    <source>
        <dbReference type="EMBL" id="OGL74077.1"/>
    </source>
</evidence>
<dbReference type="PANTHER" id="PTHR46638:SF1">
    <property type="entry name" value="CORRINOID ADENOSYLTRANSFERASE"/>
    <property type="match status" value="1"/>
</dbReference>
<dbReference type="EMBL" id="MGDZ01000008">
    <property type="protein sequence ID" value="OGL74077.1"/>
    <property type="molecule type" value="Genomic_DNA"/>
</dbReference>
<dbReference type="Pfam" id="PF02572">
    <property type="entry name" value="CobA_CobO_BtuR"/>
    <property type="match status" value="1"/>
</dbReference>
<dbReference type="STRING" id="1802391.A3D72_02645"/>
<organism evidence="1 2">
    <name type="scientific">Candidatus Uhrbacteria bacterium RIFCSPHIGHO2_02_FULL_57_19</name>
    <dbReference type="NCBI Taxonomy" id="1802391"/>
    <lineage>
        <taxon>Bacteria</taxon>
        <taxon>Candidatus Uhriibacteriota</taxon>
    </lineage>
</organism>
<dbReference type="Proteomes" id="UP000176303">
    <property type="component" value="Unassembled WGS sequence"/>
</dbReference>
<gene>
    <name evidence="1" type="ORF">A3D72_02645</name>
</gene>
<dbReference type="Gene3D" id="3.40.50.300">
    <property type="entry name" value="P-loop containing nucleotide triphosphate hydrolases"/>
    <property type="match status" value="1"/>
</dbReference>
<dbReference type="GO" id="GO:0005524">
    <property type="term" value="F:ATP binding"/>
    <property type="evidence" value="ECO:0007669"/>
    <property type="project" value="InterPro"/>
</dbReference>
<dbReference type="AlphaFoldDB" id="A0A1F7U8N4"/>
<protein>
    <recommendedName>
        <fullName evidence="3">Cob(I)yrinic acid a,c-diamide adenosyltransferase</fullName>
    </recommendedName>
</protein>
<dbReference type="GO" id="GO:0008817">
    <property type="term" value="F:corrinoid adenosyltransferase activity"/>
    <property type="evidence" value="ECO:0007669"/>
    <property type="project" value="InterPro"/>
</dbReference>